<evidence type="ECO:0000259" key="8">
    <source>
        <dbReference type="PROSITE" id="PS50102"/>
    </source>
</evidence>
<dbReference type="EMBL" id="AAZO01004840">
    <property type="status" value="NOT_ANNOTATED_CDS"/>
    <property type="molecule type" value="Genomic_DNA"/>
</dbReference>
<name>E0VRW9_PEDHC</name>
<keyword evidence="4 6" id="KW-0694">RNA-binding</keyword>
<dbReference type="InParanoid" id="E0VRW9"/>
<feature type="region of interest" description="Disordered" evidence="7">
    <location>
        <begin position="1"/>
        <end position="29"/>
    </location>
</feature>
<dbReference type="GO" id="GO:0005686">
    <property type="term" value="C:U2 snRNP"/>
    <property type="evidence" value="ECO:0007669"/>
    <property type="project" value="TreeGrafter"/>
</dbReference>
<dbReference type="InterPro" id="IPR000504">
    <property type="entry name" value="RRM_dom"/>
</dbReference>
<dbReference type="InterPro" id="IPR034393">
    <property type="entry name" value="TatSF1-like"/>
</dbReference>
<proteinExistence type="inferred from homology"/>
<dbReference type="InterPro" id="IPR034392">
    <property type="entry name" value="TatSF1-like_RRM1"/>
</dbReference>
<feature type="compositionally biased region" description="Basic and acidic residues" evidence="7">
    <location>
        <begin position="258"/>
        <end position="267"/>
    </location>
</feature>
<feature type="compositionally biased region" description="Basic and acidic residues" evidence="7">
    <location>
        <begin position="1"/>
        <end position="13"/>
    </location>
</feature>
<reference evidence="10" key="3">
    <citation type="submission" date="2021-02" db="UniProtKB">
        <authorList>
            <consortium name="EnsemblMetazoa"/>
        </authorList>
    </citation>
    <scope>IDENTIFICATION</scope>
    <source>
        <strain evidence="10">USDA</strain>
    </source>
</reference>
<dbReference type="SUPFAM" id="SSF54928">
    <property type="entry name" value="RNA-binding domain, RBD"/>
    <property type="match status" value="1"/>
</dbReference>
<keyword evidence="3" id="KW-0677">Repeat</keyword>
<evidence type="ECO:0000313" key="11">
    <source>
        <dbReference type="Proteomes" id="UP000009046"/>
    </source>
</evidence>
<evidence type="ECO:0000256" key="1">
    <source>
        <dbReference type="ARBA" id="ARBA00007747"/>
    </source>
</evidence>
<dbReference type="Proteomes" id="UP000009046">
    <property type="component" value="Unassembled WGS sequence"/>
</dbReference>
<feature type="region of interest" description="Disordered" evidence="7">
    <location>
        <begin position="51"/>
        <end position="75"/>
    </location>
</feature>
<reference evidence="9" key="2">
    <citation type="submission" date="2007-04" db="EMBL/GenBank/DDBJ databases">
        <title>The genome of the human body louse.</title>
        <authorList>
            <consortium name="The Human Body Louse Genome Consortium"/>
            <person name="Kirkness E."/>
            <person name="Walenz B."/>
            <person name="Hass B."/>
            <person name="Bruggner R."/>
            <person name="Strausberg R."/>
        </authorList>
    </citation>
    <scope>NUCLEOTIDE SEQUENCE</scope>
    <source>
        <strain evidence="9">USDA</strain>
    </source>
</reference>
<reference evidence="9" key="1">
    <citation type="submission" date="2007-04" db="EMBL/GenBank/DDBJ databases">
        <title>Annotation of Pediculus humanus corporis strain USDA.</title>
        <authorList>
            <person name="Kirkness E."/>
            <person name="Hannick L."/>
            <person name="Hass B."/>
            <person name="Bruggner R."/>
            <person name="Lawson D."/>
            <person name="Bidwell S."/>
            <person name="Joardar V."/>
            <person name="Caler E."/>
            <person name="Walenz B."/>
            <person name="Inman J."/>
            <person name="Schobel S."/>
            <person name="Galinsky K."/>
            <person name="Amedeo P."/>
            <person name="Strausberg R."/>
        </authorList>
    </citation>
    <scope>NUCLEOTIDE SEQUENCE</scope>
    <source>
        <strain evidence="9">USDA</strain>
    </source>
</reference>
<dbReference type="CTD" id="8234007"/>
<dbReference type="GeneID" id="8234007"/>
<accession>E0VRW9</accession>
<keyword evidence="11" id="KW-1185">Reference proteome</keyword>
<dbReference type="EMBL" id="DS235577">
    <property type="protein sequence ID" value="EEB16125.1"/>
    <property type="molecule type" value="Genomic_DNA"/>
</dbReference>
<dbReference type="STRING" id="121224.E0VRW9"/>
<feature type="region of interest" description="Disordered" evidence="7">
    <location>
        <begin position="117"/>
        <end position="141"/>
    </location>
</feature>
<sequence length="267" mass="31234">MENVDEIKNDNKSEVSQQSGVTFDGTRYNYEDKDGVKYYWSSELNKWEKCTNDSTETQNSKSETPQYGFDGTHHTYTDPKDNTTYIWDGEKNAWFPKVDDEFLANYQLNYGFVDNTTKPEDKTDNVTKEEPSLKKKTPQEPSWFEVDDQHCTKVYVSNLPLDITEEEFVALMQKCGLVMKDINTNKWKIKLYTDKTSNELKGDALCTYIKKESVDLALSVLDGYEFKGNKISVQRAKFEMKGEYNPALKPKKKRRKEKEKEKRIFDK</sequence>
<dbReference type="SMART" id="SM00360">
    <property type="entry name" value="RRM"/>
    <property type="match status" value="1"/>
</dbReference>
<dbReference type="CDD" id="cd12281">
    <property type="entry name" value="RRM1_TatSF1_like"/>
    <property type="match status" value="1"/>
</dbReference>
<dbReference type="OMA" id="FDEHFRI"/>
<dbReference type="OrthoDB" id="10258585at2759"/>
<keyword evidence="5" id="KW-0508">mRNA splicing</keyword>
<evidence type="ECO:0000256" key="6">
    <source>
        <dbReference type="PROSITE-ProRule" id="PRU00176"/>
    </source>
</evidence>
<dbReference type="KEGG" id="phu:Phum_PHUM405860"/>
<evidence type="ECO:0000256" key="2">
    <source>
        <dbReference type="ARBA" id="ARBA00022664"/>
    </source>
</evidence>
<organism>
    <name type="scientific">Pediculus humanus subsp. corporis</name>
    <name type="common">Body louse</name>
    <dbReference type="NCBI Taxonomy" id="121224"/>
    <lineage>
        <taxon>Eukaryota</taxon>
        <taxon>Metazoa</taxon>
        <taxon>Ecdysozoa</taxon>
        <taxon>Arthropoda</taxon>
        <taxon>Hexapoda</taxon>
        <taxon>Insecta</taxon>
        <taxon>Pterygota</taxon>
        <taxon>Neoptera</taxon>
        <taxon>Paraneoptera</taxon>
        <taxon>Psocodea</taxon>
        <taxon>Troctomorpha</taxon>
        <taxon>Phthiraptera</taxon>
        <taxon>Anoplura</taxon>
        <taxon>Pediculidae</taxon>
        <taxon>Pediculus</taxon>
    </lineage>
</organism>
<evidence type="ECO:0000256" key="3">
    <source>
        <dbReference type="ARBA" id="ARBA00022737"/>
    </source>
</evidence>
<dbReference type="Pfam" id="PF00076">
    <property type="entry name" value="RRM_1"/>
    <property type="match status" value="1"/>
</dbReference>
<dbReference type="AlphaFoldDB" id="E0VRW9"/>
<feature type="domain" description="RRM" evidence="8">
    <location>
        <begin position="152"/>
        <end position="238"/>
    </location>
</feature>
<comment type="similarity">
    <text evidence="1">Belongs to the HTATSF1 family.</text>
</comment>
<dbReference type="InterPro" id="IPR035979">
    <property type="entry name" value="RBD_domain_sf"/>
</dbReference>
<protein>
    <recommendedName>
        <fullName evidence="8">RRM domain-containing protein</fullName>
    </recommendedName>
</protein>
<feature type="region of interest" description="Disordered" evidence="7">
    <location>
        <begin position="247"/>
        <end position="267"/>
    </location>
</feature>
<dbReference type="Gene3D" id="3.30.70.330">
    <property type="match status" value="1"/>
</dbReference>
<evidence type="ECO:0000256" key="4">
    <source>
        <dbReference type="ARBA" id="ARBA00022884"/>
    </source>
</evidence>
<dbReference type="RefSeq" id="XP_002428863.1">
    <property type="nucleotide sequence ID" value="XM_002428818.1"/>
</dbReference>
<dbReference type="HOGENOM" id="CLU_026945_4_0_1"/>
<dbReference type="GO" id="GO:0005684">
    <property type="term" value="C:U2-type spliceosomal complex"/>
    <property type="evidence" value="ECO:0007669"/>
    <property type="project" value="TreeGrafter"/>
</dbReference>
<evidence type="ECO:0000256" key="5">
    <source>
        <dbReference type="ARBA" id="ARBA00023187"/>
    </source>
</evidence>
<dbReference type="PROSITE" id="PS50102">
    <property type="entry name" value="RRM"/>
    <property type="match status" value="1"/>
</dbReference>
<dbReference type="InterPro" id="IPR012677">
    <property type="entry name" value="Nucleotide-bd_a/b_plait_sf"/>
</dbReference>
<evidence type="ECO:0000313" key="9">
    <source>
        <dbReference type="EMBL" id="EEB16125.1"/>
    </source>
</evidence>
<gene>
    <name evidence="10" type="primary">8234007</name>
    <name evidence="9" type="ORF">Phum_PHUM405860</name>
</gene>
<dbReference type="eggNOG" id="KOG1548">
    <property type="taxonomic scope" value="Eukaryota"/>
</dbReference>
<dbReference type="PANTHER" id="PTHR15608">
    <property type="entry name" value="SPLICING FACTOR U2AF-ASSOCIATED PROTEIN 2"/>
    <property type="match status" value="1"/>
</dbReference>
<dbReference type="GO" id="GO:0000398">
    <property type="term" value="P:mRNA splicing, via spliceosome"/>
    <property type="evidence" value="ECO:0007669"/>
    <property type="project" value="InterPro"/>
</dbReference>
<keyword evidence="2" id="KW-0507">mRNA processing</keyword>
<evidence type="ECO:0000313" key="10">
    <source>
        <dbReference type="EnsemblMetazoa" id="PHUM405860-PA"/>
    </source>
</evidence>
<dbReference type="FunFam" id="3.30.70.330:FF:000202">
    <property type="entry name" value="HIV Tat-specific factor 1"/>
    <property type="match status" value="1"/>
</dbReference>
<dbReference type="VEuPathDB" id="VectorBase:PHUM405860"/>
<dbReference type="GO" id="GO:0003723">
    <property type="term" value="F:RNA binding"/>
    <property type="evidence" value="ECO:0007669"/>
    <property type="project" value="UniProtKB-UniRule"/>
</dbReference>
<feature type="compositionally biased region" description="Polar residues" evidence="7">
    <location>
        <begin position="52"/>
        <end position="65"/>
    </location>
</feature>
<dbReference type="PANTHER" id="PTHR15608:SF0">
    <property type="entry name" value="HIV TAT-SPECIFIC FACTOR 1"/>
    <property type="match status" value="1"/>
</dbReference>
<feature type="compositionally biased region" description="Basic and acidic residues" evidence="7">
    <location>
        <begin position="117"/>
        <end position="133"/>
    </location>
</feature>
<evidence type="ECO:0000256" key="7">
    <source>
        <dbReference type="SAM" id="MobiDB-lite"/>
    </source>
</evidence>
<dbReference type="EnsemblMetazoa" id="PHUM405860-RA">
    <property type="protein sequence ID" value="PHUM405860-PA"/>
    <property type="gene ID" value="PHUM405860"/>
</dbReference>